<dbReference type="InterPro" id="IPR032583">
    <property type="entry name" value="DUF4914"/>
</dbReference>
<evidence type="ECO:0000313" key="2">
    <source>
        <dbReference type="Proteomes" id="UP000184386"/>
    </source>
</evidence>
<evidence type="ECO:0008006" key="3">
    <source>
        <dbReference type="Google" id="ProtNLM"/>
    </source>
</evidence>
<evidence type="ECO:0000313" key="1">
    <source>
        <dbReference type="EMBL" id="SHK93121.1"/>
    </source>
</evidence>
<dbReference type="Proteomes" id="UP000184386">
    <property type="component" value="Unassembled WGS sequence"/>
</dbReference>
<accession>A0A1M6WHH0</accession>
<keyword evidence="2" id="KW-1185">Reference proteome</keyword>
<gene>
    <name evidence="1" type="ORF">SAMN02745136_03670</name>
</gene>
<proteinExistence type="predicted"/>
<dbReference type="SUPFAM" id="SSF53795">
    <property type="entry name" value="PEP carboxykinase-like"/>
    <property type="match status" value="1"/>
</dbReference>
<dbReference type="AlphaFoldDB" id="A0A1M6WHH0"/>
<dbReference type="Pfam" id="PF16260">
    <property type="entry name" value="DUF4914"/>
    <property type="match status" value="1"/>
</dbReference>
<protein>
    <recommendedName>
        <fullName evidence="3">DUF4914 domain-containing protein</fullName>
    </recommendedName>
</protein>
<reference evidence="1 2" key="1">
    <citation type="submission" date="2016-11" db="EMBL/GenBank/DDBJ databases">
        <authorList>
            <person name="Jaros S."/>
            <person name="Januszkiewicz K."/>
            <person name="Wedrychowicz H."/>
        </authorList>
    </citation>
    <scope>NUCLEOTIDE SEQUENCE [LARGE SCALE GENOMIC DNA]</scope>
    <source>
        <strain evidence="1 2">DSM 15929</strain>
    </source>
</reference>
<organism evidence="1 2">
    <name type="scientific">Anaerocolumna jejuensis DSM 15929</name>
    <dbReference type="NCBI Taxonomy" id="1121322"/>
    <lineage>
        <taxon>Bacteria</taxon>
        <taxon>Bacillati</taxon>
        <taxon>Bacillota</taxon>
        <taxon>Clostridia</taxon>
        <taxon>Lachnospirales</taxon>
        <taxon>Lachnospiraceae</taxon>
        <taxon>Anaerocolumna</taxon>
    </lineage>
</organism>
<sequence>MKELLQKFNFSEDVKAILSSCKSVVVPATKEELLALSFGPQGGNEYEVRYEVEGKGSVLEATVTRCRNGVIGNYPEDYMRRRDPDCSIVSDEKGTDKPRYQELYHRDFKELREETFSWLKEQDLLIVPFMSGGREYGYPSILLAPVNAAFFGAAMADLQEFVSINDMEEGFTPRAVVYLAPPFRHTHFDGKQIVVHNRLDDVHEVFSYNLYPGPSAKKGIYGVLLNIGENEGWTTCHASTVKVITPYDNEIVIMHEGASGGGKSEMTENIHRELDGKVVLGVNTITNEKTYIELVDACELRPVTDDMALCHTDMQNESHKLVVKDAEDGWFLRLDNIKKYGDSPQLESTLIQPPRPLVYINMQAIEGATCLPWEHILDSDGKPCPNPRVILPREFVQNVVSDLVEVDIRSFGVRTPPCTKERPSYGVIGLFHILPPALAWLWRLVAPRGYNNPSINSSNKMTSEGVGSYWPFATGKMVTQANLLLDQIKNSTHTRYVLIPNQHIGVYEVGFMPQWVAREYIARRGGAKFKPEHLTEARCNILGYCQESIRIDGRYIRKDFLRPELQAEVGIEGYDKGAQMLVDFFKAELEKFNTPELDPLGKKIIECFYNNGTLDDYCEILPMRY</sequence>
<dbReference type="EMBL" id="FRAC01000020">
    <property type="protein sequence ID" value="SHK93121.1"/>
    <property type="molecule type" value="Genomic_DNA"/>
</dbReference>
<dbReference type="STRING" id="1121322.SAMN02745136_03670"/>
<dbReference type="RefSeq" id="WP_207650850.1">
    <property type="nucleotide sequence ID" value="NZ_FRAC01000020.1"/>
</dbReference>
<name>A0A1M6WHH0_9FIRM</name>